<reference evidence="1 2" key="1">
    <citation type="submission" date="2016-10" db="EMBL/GenBank/DDBJ databases">
        <authorList>
            <person name="de Groot N.N."/>
        </authorList>
    </citation>
    <scope>NUCLEOTIDE SEQUENCE [LARGE SCALE GENOMIC DNA]</scope>
    <source>
        <strain evidence="2">E92,LMG 26720,CCM 7988</strain>
    </source>
</reference>
<dbReference type="Proteomes" id="UP000199306">
    <property type="component" value="Unassembled WGS sequence"/>
</dbReference>
<dbReference type="EMBL" id="FOXH01000010">
    <property type="protein sequence ID" value="SFQ11731.1"/>
    <property type="molecule type" value="Genomic_DNA"/>
</dbReference>
<evidence type="ECO:0000313" key="1">
    <source>
        <dbReference type="EMBL" id="SFQ11731.1"/>
    </source>
</evidence>
<sequence>MNEFVTETFRNNLNKGSANSFCHLPKIINDLLL</sequence>
<protein>
    <submittedName>
        <fullName evidence="1">Uncharacterized protein</fullName>
    </submittedName>
</protein>
<name>A0A1I5VWA9_9BACT</name>
<gene>
    <name evidence="1" type="ORF">SAMN04515674_110101</name>
</gene>
<evidence type="ECO:0000313" key="2">
    <source>
        <dbReference type="Proteomes" id="UP000199306"/>
    </source>
</evidence>
<proteinExistence type="predicted"/>
<accession>A0A1I5VWA9</accession>
<dbReference type="AlphaFoldDB" id="A0A1I5VWA9"/>
<organism evidence="1 2">
    <name type="scientific">Pseudarcicella hirudinis</name>
    <dbReference type="NCBI Taxonomy" id="1079859"/>
    <lineage>
        <taxon>Bacteria</taxon>
        <taxon>Pseudomonadati</taxon>
        <taxon>Bacteroidota</taxon>
        <taxon>Cytophagia</taxon>
        <taxon>Cytophagales</taxon>
        <taxon>Flectobacillaceae</taxon>
        <taxon>Pseudarcicella</taxon>
    </lineage>
</organism>
<keyword evidence="2" id="KW-1185">Reference proteome</keyword>